<protein>
    <submittedName>
        <fullName evidence="1">Pyridine nucleotide-disulfide oxidoreductase family protein</fullName>
    </submittedName>
</protein>
<dbReference type="SUPFAM" id="SSF51905">
    <property type="entry name" value="FAD/NAD(P)-binding domain"/>
    <property type="match status" value="1"/>
</dbReference>
<dbReference type="InterPro" id="IPR036188">
    <property type="entry name" value="FAD/NAD-bd_sf"/>
</dbReference>
<organism evidence="1 2">
    <name type="scientific">Mycobacterium terramassiliense</name>
    <dbReference type="NCBI Taxonomy" id="1841859"/>
    <lineage>
        <taxon>Bacteria</taxon>
        <taxon>Bacillati</taxon>
        <taxon>Actinomycetota</taxon>
        <taxon>Actinomycetes</taxon>
        <taxon>Mycobacteriales</taxon>
        <taxon>Mycobacteriaceae</taxon>
        <taxon>Mycobacterium</taxon>
    </lineage>
</organism>
<dbReference type="EMBL" id="FTRV01000009">
    <property type="protein sequence ID" value="SPM27086.1"/>
    <property type="molecule type" value="Genomic_DNA"/>
</dbReference>
<evidence type="ECO:0000313" key="2">
    <source>
        <dbReference type="Proteomes" id="UP000241595"/>
    </source>
</evidence>
<dbReference type="STRING" id="1841859.GCA_900157385_00557"/>
<dbReference type="Gene3D" id="3.50.50.60">
    <property type="entry name" value="FAD/NAD(P)-binding domain"/>
    <property type="match status" value="1"/>
</dbReference>
<dbReference type="AlphaFoldDB" id="A0A2U3N6E0"/>
<sequence length="168" mass="17029">MSAGVSVTTESTGRADLDLDELRANLRQADPGVLVAVLAQLTGDAAVVDRFAPKISHVPDPPEQAGVTDPETAAALVEAVVAALRSPRPSGALPVDDLDLFARIAPVALGGTVGPEYLELLLEQGGFHPSRPVLPRTAKLPAGFKVVIIGAGIAGITAALACADAGIE</sequence>
<keyword evidence="2" id="KW-1185">Reference proteome</keyword>
<reference evidence="1 2" key="1">
    <citation type="submission" date="2017-01" db="EMBL/GenBank/DDBJ databases">
        <authorList>
            <consortium name="Urmite Genomes"/>
        </authorList>
    </citation>
    <scope>NUCLEOTIDE SEQUENCE [LARGE SCALE GENOMIC DNA]</scope>
    <source>
        <strain evidence="1 2">AB308</strain>
    </source>
</reference>
<accession>A0A2U3N6E0</accession>
<name>A0A2U3N6E0_9MYCO</name>
<proteinExistence type="predicted"/>
<gene>
    <name evidence="1" type="ORF">MTAB308_561</name>
</gene>
<dbReference type="Proteomes" id="UP000241595">
    <property type="component" value="Unassembled WGS sequence"/>
</dbReference>
<evidence type="ECO:0000313" key="1">
    <source>
        <dbReference type="EMBL" id="SPM27086.1"/>
    </source>
</evidence>